<sequence>MKPAKKPLERGPEWRYFGGPVFDEDDGIPPVAASVDGRGMSSSITSLLKPPKKIPRVECVFCRMMISARSNSLRRHLRECTQCTDEARQYCTSSCVVLRHAIPGVKIDKMNFPQGVPEPVEQKPVIAAVERTPERKHSPLEKSTKATQRRLKNRLACRANRKRKKLIRENLKTQVTQLCNINSMSHKEINDLLGYDSNLECQLWRVQAMRELQADGVKNNTAESDGIHADMKTPQSYEEDLRATASSFFERFMAGQIQPDDDQEAFYSVQTCQVVGSAETFAAAFLNSTDLSLEQIWQTKSHLFDGIQILSLDVVKGETDGEVKVHIVEDGKLGRDVWTLKDVFNAHFVDQVAASHATRVRLTWEIVCVCHGRRTHRMHVALASWCLP</sequence>
<reference evidence="1" key="2">
    <citation type="submission" date="2019-06" db="EMBL/GenBank/DDBJ databases">
        <title>Genomics analysis of Aphanomyces spp. identifies a new class of oomycete effector associated with host adaptation.</title>
        <authorList>
            <person name="Gaulin E."/>
        </authorList>
    </citation>
    <scope>NUCLEOTIDE SEQUENCE</scope>
    <source>
        <strain evidence="1">CBS 578.67</strain>
    </source>
</reference>
<reference evidence="2 3" key="1">
    <citation type="submission" date="2019-03" db="EMBL/GenBank/DDBJ databases">
        <authorList>
            <person name="Gaulin E."/>
            <person name="Dumas B."/>
        </authorList>
    </citation>
    <scope>NUCLEOTIDE SEQUENCE [LARGE SCALE GENOMIC DNA]</scope>
    <source>
        <strain evidence="2">CBS 568.67</strain>
    </source>
</reference>
<dbReference type="GO" id="GO:0003700">
    <property type="term" value="F:DNA-binding transcription factor activity"/>
    <property type="evidence" value="ECO:0007669"/>
    <property type="project" value="InterPro"/>
</dbReference>
<dbReference type="OrthoDB" id="59883at2759"/>
<dbReference type="InterPro" id="IPR046347">
    <property type="entry name" value="bZIP_sf"/>
</dbReference>
<accession>A0A485KLT8</accession>
<gene>
    <name evidence="2" type="primary">Aste57867_9039</name>
    <name evidence="1" type="ORF">As57867_009003</name>
    <name evidence="2" type="ORF">ASTE57867_9039</name>
</gene>
<dbReference type="Proteomes" id="UP000332933">
    <property type="component" value="Unassembled WGS sequence"/>
</dbReference>
<name>A0A485KLT8_9STRA</name>
<dbReference type="AlphaFoldDB" id="A0A485KLT8"/>
<keyword evidence="3" id="KW-1185">Reference proteome</keyword>
<dbReference type="SUPFAM" id="SSF57959">
    <property type="entry name" value="Leucine zipper domain"/>
    <property type="match status" value="1"/>
</dbReference>
<proteinExistence type="predicted"/>
<organism evidence="2 3">
    <name type="scientific">Aphanomyces stellatus</name>
    <dbReference type="NCBI Taxonomy" id="120398"/>
    <lineage>
        <taxon>Eukaryota</taxon>
        <taxon>Sar</taxon>
        <taxon>Stramenopiles</taxon>
        <taxon>Oomycota</taxon>
        <taxon>Saprolegniomycetes</taxon>
        <taxon>Saprolegniales</taxon>
        <taxon>Verrucalvaceae</taxon>
        <taxon>Aphanomyces</taxon>
    </lineage>
</organism>
<dbReference type="EMBL" id="VJMH01005123">
    <property type="protein sequence ID" value="KAF0700455.1"/>
    <property type="molecule type" value="Genomic_DNA"/>
</dbReference>
<evidence type="ECO:0000313" key="1">
    <source>
        <dbReference type="EMBL" id="KAF0700455.1"/>
    </source>
</evidence>
<evidence type="ECO:0000313" key="3">
    <source>
        <dbReference type="Proteomes" id="UP000332933"/>
    </source>
</evidence>
<protein>
    <submittedName>
        <fullName evidence="2">Aste57867_9039 protein</fullName>
    </submittedName>
</protein>
<evidence type="ECO:0000313" key="2">
    <source>
        <dbReference type="EMBL" id="VFT85923.1"/>
    </source>
</evidence>
<dbReference type="CDD" id="cd14686">
    <property type="entry name" value="bZIP"/>
    <property type="match status" value="1"/>
</dbReference>
<dbReference type="EMBL" id="CAADRA010005144">
    <property type="protein sequence ID" value="VFT85923.1"/>
    <property type="molecule type" value="Genomic_DNA"/>
</dbReference>